<protein>
    <submittedName>
        <fullName evidence="1">Uncharacterized protein</fullName>
    </submittedName>
</protein>
<evidence type="ECO:0000313" key="1">
    <source>
        <dbReference type="EMBL" id="KAJ1097535.1"/>
    </source>
</evidence>
<dbReference type="Proteomes" id="UP001066276">
    <property type="component" value="Chromosome 10"/>
</dbReference>
<accession>A0AAV7MBM3</accession>
<dbReference type="EMBL" id="JANPWB010000014">
    <property type="protein sequence ID" value="KAJ1097535.1"/>
    <property type="molecule type" value="Genomic_DNA"/>
</dbReference>
<name>A0AAV7MBM3_PLEWA</name>
<comment type="caution">
    <text evidence="1">The sequence shown here is derived from an EMBL/GenBank/DDBJ whole genome shotgun (WGS) entry which is preliminary data.</text>
</comment>
<proteinExistence type="predicted"/>
<organism evidence="1 2">
    <name type="scientific">Pleurodeles waltl</name>
    <name type="common">Iberian ribbed newt</name>
    <dbReference type="NCBI Taxonomy" id="8319"/>
    <lineage>
        <taxon>Eukaryota</taxon>
        <taxon>Metazoa</taxon>
        <taxon>Chordata</taxon>
        <taxon>Craniata</taxon>
        <taxon>Vertebrata</taxon>
        <taxon>Euteleostomi</taxon>
        <taxon>Amphibia</taxon>
        <taxon>Batrachia</taxon>
        <taxon>Caudata</taxon>
        <taxon>Salamandroidea</taxon>
        <taxon>Salamandridae</taxon>
        <taxon>Pleurodelinae</taxon>
        <taxon>Pleurodeles</taxon>
    </lineage>
</organism>
<gene>
    <name evidence="1" type="ORF">NDU88_002653</name>
</gene>
<reference evidence="1" key="1">
    <citation type="journal article" date="2022" name="bioRxiv">
        <title>Sequencing and chromosome-scale assembly of the giantPleurodeles waltlgenome.</title>
        <authorList>
            <person name="Brown T."/>
            <person name="Elewa A."/>
            <person name="Iarovenko S."/>
            <person name="Subramanian E."/>
            <person name="Araus A.J."/>
            <person name="Petzold A."/>
            <person name="Susuki M."/>
            <person name="Suzuki K.-i.T."/>
            <person name="Hayashi T."/>
            <person name="Toyoda A."/>
            <person name="Oliveira C."/>
            <person name="Osipova E."/>
            <person name="Leigh N.D."/>
            <person name="Simon A."/>
            <person name="Yun M.H."/>
        </authorList>
    </citation>
    <scope>NUCLEOTIDE SEQUENCE</scope>
    <source>
        <strain evidence="1">20211129_DDA</strain>
        <tissue evidence="1">Liver</tissue>
    </source>
</reference>
<keyword evidence="2" id="KW-1185">Reference proteome</keyword>
<sequence length="87" mass="9976">MVPVVRKLQRGQVRVRSLRQARLRLTTFPQKHLAKVYNASKMEEWVQEGRRVGTDLKKSVNNIRLQIVPGVLVKKKSSSVVAIIIIM</sequence>
<evidence type="ECO:0000313" key="2">
    <source>
        <dbReference type="Proteomes" id="UP001066276"/>
    </source>
</evidence>
<dbReference type="AlphaFoldDB" id="A0AAV7MBM3"/>